<dbReference type="EMBL" id="CP001630">
    <property type="protein sequence ID" value="ACU40602.1"/>
    <property type="molecule type" value="Genomic_DNA"/>
</dbReference>
<organism evidence="2 3">
    <name type="scientific">Actinosynnema mirum (strain ATCC 29888 / DSM 43827 / JCM 3225 / NBRC 14064 / NCIMB 13271 / NRRL B-12336 / IMRU 3971 / 101)</name>
    <dbReference type="NCBI Taxonomy" id="446462"/>
    <lineage>
        <taxon>Bacteria</taxon>
        <taxon>Bacillati</taxon>
        <taxon>Actinomycetota</taxon>
        <taxon>Actinomycetes</taxon>
        <taxon>Pseudonocardiales</taxon>
        <taxon>Pseudonocardiaceae</taxon>
        <taxon>Actinosynnema</taxon>
    </lineage>
</organism>
<sequence>MGEFAAAALSFPAVVLGVPLVLVVVFWLLAVLGVLDSDDVDVGVELGLGLGDFPAAISVSLLVAVSWFASLAGGVLVDQADLPPVPHTLLDLGVLLLSLLLGLLLTRLAIEPFRTPERSASRVDFVGLTCVVRTGTVTSDFGQAEVTSGDGSSALVQVRQTGRDPFAAGDTAVIYQYDPDGEFFWVVPLNSSL</sequence>
<dbReference type="AlphaFoldDB" id="C6WPQ1"/>
<keyword evidence="3" id="KW-1185">Reference proteome</keyword>
<accession>C6WPQ1</accession>
<feature type="transmembrane region" description="Helical" evidence="1">
    <location>
        <begin position="7"/>
        <end position="35"/>
    </location>
</feature>
<dbReference type="Proteomes" id="UP000002213">
    <property type="component" value="Chromosome"/>
</dbReference>
<dbReference type="STRING" id="446462.Amir_6806"/>
<evidence type="ECO:0000313" key="2">
    <source>
        <dbReference type="EMBL" id="ACU40602.1"/>
    </source>
</evidence>
<dbReference type="OrthoDB" id="3388214at2"/>
<keyword evidence="1" id="KW-0472">Membrane</keyword>
<evidence type="ECO:0000313" key="3">
    <source>
        <dbReference type="Proteomes" id="UP000002213"/>
    </source>
</evidence>
<dbReference type="KEGG" id="ami:Amir_6806"/>
<dbReference type="RefSeq" id="WP_015805479.1">
    <property type="nucleotide sequence ID" value="NC_013093.1"/>
</dbReference>
<dbReference type="eggNOG" id="ENOG50315GV">
    <property type="taxonomic scope" value="Bacteria"/>
</dbReference>
<protein>
    <recommendedName>
        <fullName evidence="4">DUF1449 domain-containing protein</fullName>
    </recommendedName>
</protein>
<keyword evidence="1" id="KW-0812">Transmembrane</keyword>
<gene>
    <name evidence="2" type="ordered locus">Amir_6806</name>
</gene>
<evidence type="ECO:0000256" key="1">
    <source>
        <dbReference type="SAM" id="Phobius"/>
    </source>
</evidence>
<evidence type="ECO:0008006" key="4">
    <source>
        <dbReference type="Google" id="ProtNLM"/>
    </source>
</evidence>
<proteinExistence type="predicted"/>
<feature type="transmembrane region" description="Helical" evidence="1">
    <location>
        <begin position="89"/>
        <end position="110"/>
    </location>
</feature>
<keyword evidence="1" id="KW-1133">Transmembrane helix</keyword>
<feature type="transmembrane region" description="Helical" evidence="1">
    <location>
        <begin position="55"/>
        <end position="77"/>
    </location>
</feature>
<name>C6WPQ1_ACTMD</name>
<reference evidence="2 3" key="1">
    <citation type="journal article" date="2009" name="Stand. Genomic Sci.">
        <title>Complete genome sequence of Actinosynnema mirum type strain (101).</title>
        <authorList>
            <person name="Land M."/>
            <person name="Lapidus A."/>
            <person name="Mayilraj S."/>
            <person name="Chen F."/>
            <person name="Copeland A."/>
            <person name="Del Rio T.G."/>
            <person name="Nolan M."/>
            <person name="Lucas S."/>
            <person name="Tice H."/>
            <person name="Cheng J.F."/>
            <person name="Chertkov O."/>
            <person name="Bruce D."/>
            <person name="Goodwin L."/>
            <person name="Pitluck S."/>
            <person name="Rohde M."/>
            <person name="Goker M."/>
            <person name="Pati A."/>
            <person name="Ivanova N."/>
            <person name="Mavromatis K."/>
            <person name="Chen A."/>
            <person name="Palaniappan K."/>
            <person name="Hauser L."/>
            <person name="Chang Y.J."/>
            <person name="Jeffries C.C."/>
            <person name="Brettin T."/>
            <person name="Detter J.C."/>
            <person name="Han C."/>
            <person name="Chain P."/>
            <person name="Tindall B.J."/>
            <person name="Bristow J."/>
            <person name="Eisen J.A."/>
            <person name="Markowitz V."/>
            <person name="Hugenholtz P."/>
            <person name="Kyrpides N.C."/>
            <person name="Klenk H.P."/>
        </authorList>
    </citation>
    <scope>NUCLEOTIDE SEQUENCE [LARGE SCALE GENOMIC DNA]</scope>
    <source>
        <strain evidence="3">ATCC 29888 / DSM 43827 / JCM 3225 / NBRC 14064 / NCIMB 13271 / NRRL B-12336 / IMRU 3971 / 101</strain>
    </source>
</reference>
<dbReference type="HOGENOM" id="CLU_086035_1_1_11"/>